<dbReference type="Pfam" id="PF13489">
    <property type="entry name" value="Methyltransf_23"/>
    <property type="match status" value="1"/>
</dbReference>
<dbReference type="Pfam" id="PF08484">
    <property type="entry name" value="Methyltransf_14"/>
    <property type="match status" value="1"/>
</dbReference>
<proteinExistence type="predicted"/>
<evidence type="ECO:0000259" key="2">
    <source>
        <dbReference type="Pfam" id="PF08484"/>
    </source>
</evidence>
<gene>
    <name evidence="3" type="ORF">HMPREF0551_2406</name>
</gene>
<keyword evidence="4" id="KW-1185">Reference proteome</keyword>
<dbReference type="AlphaFoldDB" id="E7S0E2"/>
<dbReference type="PANTHER" id="PTHR43861:SF5">
    <property type="entry name" value="BLL5978 PROTEIN"/>
    <property type="match status" value="1"/>
</dbReference>
<dbReference type="InterPro" id="IPR013630">
    <property type="entry name" value="Methyltransf_Zn-bd_dom_put"/>
</dbReference>
<feature type="domain" description="C-methyltransferase" evidence="2">
    <location>
        <begin position="266"/>
        <end position="424"/>
    </location>
</feature>
<dbReference type="HOGENOM" id="CLU_038800_1_0_4"/>
<keyword evidence="3" id="KW-0808">Transferase</keyword>
<name>E7S0E2_9BURK</name>
<dbReference type="RefSeq" id="WP_005674846.1">
    <property type="nucleotide sequence ID" value="NZ_CP146288.1"/>
</dbReference>
<dbReference type="eggNOG" id="COG0500">
    <property type="taxonomic scope" value="Bacteria"/>
</dbReference>
<keyword evidence="3" id="KW-0489">Methyltransferase</keyword>
<reference evidence="3 4" key="1">
    <citation type="submission" date="2010-12" db="EMBL/GenBank/DDBJ databases">
        <authorList>
            <person name="Muzny D."/>
            <person name="Qin X."/>
            <person name="Deng J."/>
            <person name="Jiang H."/>
            <person name="Liu Y."/>
            <person name="Qu J."/>
            <person name="Song X.-Z."/>
            <person name="Zhang L."/>
            <person name="Thornton R."/>
            <person name="Coyle M."/>
            <person name="Francisco L."/>
            <person name="Jackson L."/>
            <person name="Javaid M."/>
            <person name="Korchina V."/>
            <person name="Kovar C."/>
            <person name="Mata R."/>
            <person name="Mathew T."/>
            <person name="Ngo R."/>
            <person name="Nguyen L."/>
            <person name="Nguyen N."/>
            <person name="Okwuonu G."/>
            <person name="Ongeri F."/>
            <person name="Pham C."/>
            <person name="Simmons D."/>
            <person name="Wilczek-Boney K."/>
            <person name="Hale W."/>
            <person name="Jakkamsetti A."/>
            <person name="Pham P."/>
            <person name="Ruth R."/>
            <person name="San Lucas F."/>
            <person name="Warren J."/>
            <person name="Zhang J."/>
            <person name="Zhao Z."/>
            <person name="Zhou C."/>
            <person name="Zhu D."/>
            <person name="Lee S."/>
            <person name="Bess C."/>
            <person name="Blankenburg K."/>
            <person name="Forbes L."/>
            <person name="Fu Q."/>
            <person name="Gubbala S."/>
            <person name="Hirani K."/>
            <person name="Jayaseelan J.C."/>
            <person name="Lara F."/>
            <person name="Munidasa M."/>
            <person name="Palculict T."/>
            <person name="Patil S."/>
            <person name="Pu L.-L."/>
            <person name="Saada N."/>
            <person name="Tang L."/>
            <person name="Weissenberger G."/>
            <person name="Zhu Y."/>
            <person name="Hemphill L."/>
            <person name="Shang Y."/>
            <person name="Youmans B."/>
            <person name="Ayvaz T."/>
            <person name="Ross M."/>
            <person name="Santibanez J."/>
            <person name="Aqrawi P."/>
            <person name="Gross S."/>
            <person name="Joshi V."/>
            <person name="Fowler G."/>
            <person name="Nazareth L."/>
            <person name="Reid J."/>
            <person name="Worley K."/>
            <person name="Petrosino J."/>
            <person name="Highlander S."/>
            <person name="Gibbs R."/>
        </authorList>
    </citation>
    <scope>NUCLEOTIDE SEQUENCE [LARGE SCALE GENOMIC DNA]</scope>
    <source>
        <strain evidence="3 4">ATCC 51599</strain>
    </source>
</reference>
<dbReference type="Gene3D" id="3.40.50.720">
    <property type="entry name" value="NAD(P)-binding Rossmann-like Domain"/>
    <property type="match status" value="1"/>
</dbReference>
<dbReference type="STRING" id="887898.HMPREF0551_2406"/>
<evidence type="ECO:0000313" key="3">
    <source>
        <dbReference type="EMBL" id="EFV94291.1"/>
    </source>
</evidence>
<dbReference type="EMBL" id="AEQP01000022">
    <property type="protein sequence ID" value="EFV94291.1"/>
    <property type="molecule type" value="Genomic_DNA"/>
</dbReference>
<dbReference type="Pfam" id="PF08421">
    <property type="entry name" value="Methyltransf_13"/>
    <property type="match status" value="1"/>
</dbReference>
<dbReference type="Gene3D" id="3.40.50.150">
    <property type="entry name" value="Vaccinia Virus protein VP39"/>
    <property type="match status" value="1"/>
</dbReference>
<feature type="domain" description="Methyltransferase putative zinc binding" evidence="1">
    <location>
        <begin position="25"/>
        <end position="86"/>
    </location>
</feature>
<dbReference type="InterPro" id="IPR029063">
    <property type="entry name" value="SAM-dependent_MTases_sf"/>
</dbReference>
<dbReference type="GO" id="GO:0032259">
    <property type="term" value="P:methylation"/>
    <property type="evidence" value="ECO:0007669"/>
    <property type="project" value="UniProtKB-KW"/>
</dbReference>
<dbReference type="InterPro" id="IPR013691">
    <property type="entry name" value="MeTrfase_14"/>
</dbReference>
<dbReference type="Gene3D" id="6.20.50.110">
    <property type="entry name" value="Methyltransferase, zinc-binding domain"/>
    <property type="match status" value="1"/>
</dbReference>
<protein>
    <submittedName>
        <fullName evidence="3">Methyltransferase domain protein</fullName>
    </submittedName>
</protein>
<comment type="caution">
    <text evidence="3">The sequence shown here is derived from an EMBL/GenBank/DDBJ whole genome shotgun (WGS) entry which is preliminary data.</text>
</comment>
<dbReference type="Proteomes" id="UP000011021">
    <property type="component" value="Unassembled WGS sequence"/>
</dbReference>
<accession>E7S0E2</accession>
<dbReference type="Gene3D" id="6.10.250.3100">
    <property type="match status" value="1"/>
</dbReference>
<evidence type="ECO:0000313" key="4">
    <source>
        <dbReference type="Proteomes" id="UP000011021"/>
    </source>
</evidence>
<organism evidence="3 4">
    <name type="scientific">Lautropia mirabilis ATCC 51599</name>
    <dbReference type="NCBI Taxonomy" id="887898"/>
    <lineage>
        <taxon>Bacteria</taxon>
        <taxon>Pseudomonadati</taxon>
        <taxon>Pseudomonadota</taxon>
        <taxon>Betaproteobacteria</taxon>
        <taxon>Burkholderiales</taxon>
        <taxon>Burkholderiaceae</taxon>
        <taxon>Lautropia</taxon>
    </lineage>
</organism>
<dbReference type="InterPro" id="IPR038576">
    <property type="entry name" value="Methyltransf_Zn-bd_dom_put_sf"/>
</dbReference>
<dbReference type="GO" id="GO:0008168">
    <property type="term" value="F:methyltransferase activity"/>
    <property type="evidence" value="ECO:0007669"/>
    <property type="project" value="UniProtKB-KW"/>
</dbReference>
<evidence type="ECO:0000259" key="1">
    <source>
        <dbReference type="Pfam" id="PF08421"/>
    </source>
</evidence>
<dbReference type="PANTHER" id="PTHR43861">
    <property type="entry name" value="TRANS-ACONITATE 2-METHYLTRANSFERASE-RELATED"/>
    <property type="match status" value="1"/>
</dbReference>
<dbReference type="SUPFAM" id="SSF53335">
    <property type="entry name" value="S-adenosyl-L-methionine-dependent methyltransferases"/>
    <property type="match status" value="1"/>
</dbReference>
<sequence>MSATQTSSVADRKDLAALAATHAKCRFCGTQLRHTVANLGMSPMANAIRKPEDLNKMEPFFPLHAYVCSNCFLVQLEEFQSGEAIFSDYAYFSSYVQAMLDHGKRYADDMTERFKLGAHSKVVEIAANDGYLLRWFLPKGVPVLGVEPAANVAEEGRKLGIPMEVMFFGRESARKLRDMGHAADLMAANNVVAHVPDLNDFVAGFSILLKPQGVATFEFHHVLNLLQKNQFDNIYHEHFCYHSFLTFSRILAHHGLSVFDVEEIPNHGGSLRVYCQPAKTGNQPVSPRVAEMEARERAAGLDTLEPYLALEERIRASKRSLLRFVLDAHQQGKRIAAYGAPAKAATLLNYAGVRSDYIEYTVDRNPHKQNHFLPGTQIPIYGPERILETKPDYLVILAWNLKDEVMKQMSAIREWGGRFVILVPEVQIYD</sequence>